<proteinExistence type="predicted"/>
<organism evidence="2 3">
    <name type="scientific">Bagarius yarrelli</name>
    <name type="common">Goonch</name>
    <name type="synonym">Bagrus yarrelli</name>
    <dbReference type="NCBI Taxonomy" id="175774"/>
    <lineage>
        <taxon>Eukaryota</taxon>
        <taxon>Metazoa</taxon>
        <taxon>Chordata</taxon>
        <taxon>Craniata</taxon>
        <taxon>Vertebrata</taxon>
        <taxon>Euteleostomi</taxon>
        <taxon>Actinopterygii</taxon>
        <taxon>Neopterygii</taxon>
        <taxon>Teleostei</taxon>
        <taxon>Ostariophysi</taxon>
        <taxon>Siluriformes</taxon>
        <taxon>Sisoridae</taxon>
        <taxon>Sisorinae</taxon>
        <taxon>Bagarius</taxon>
    </lineage>
</organism>
<evidence type="ECO:0000313" key="2">
    <source>
        <dbReference type="EMBL" id="TSL82612.1"/>
    </source>
</evidence>
<reference evidence="2 3" key="1">
    <citation type="journal article" date="2019" name="Genome Biol. Evol.">
        <title>Whole-Genome Sequencing of the Giant Devil Catfish, Bagarius yarrelli.</title>
        <authorList>
            <person name="Jiang W."/>
            <person name="Lv Y."/>
            <person name="Cheng L."/>
            <person name="Yang K."/>
            <person name="Chao B."/>
            <person name="Wang X."/>
            <person name="Li Y."/>
            <person name="Pan X."/>
            <person name="You X."/>
            <person name="Zhang Y."/>
            <person name="Yang J."/>
            <person name="Li J."/>
            <person name="Zhang X."/>
            <person name="Liu S."/>
            <person name="Sun C."/>
            <person name="Yang J."/>
            <person name="Shi Q."/>
        </authorList>
    </citation>
    <scope>NUCLEOTIDE SEQUENCE [LARGE SCALE GENOMIC DNA]</scope>
    <source>
        <strain evidence="2">JWS20170419001</strain>
        <tissue evidence="2">Muscle</tissue>
    </source>
</reference>
<evidence type="ECO:0000256" key="1">
    <source>
        <dbReference type="SAM" id="MobiDB-lite"/>
    </source>
</evidence>
<sequence length="113" mass="12900">MQIRHVRFRPVAPDIINTVLLSDLSLSLTQGGEVTSRSTARSRLEDKQMQRSRVKAETTLQTNNKERPQYYPSSLWRLCTLAILLLKWFSDEAGSRPLGFSEGTLRFTPCNIC</sequence>
<protein>
    <submittedName>
        <fullName evidence="2">Uncharacterized protein</fullName>
    </submittedName>
</protein>
<gene>
    <name evidence="2" type="ORF">Baya_6711</name>
</gene>
<comment type="caution">
    <text evidence="2">The sequence shown here is derived from an EMBL/GenBank/DDBJ whole genome shotgun (WGS) entry which is preliminary data.</text>
</comment>
<dbReference type="AlphaFoldDB" id="A0A556U1M0"/>
<name>A0A556U1M0_BAGYA</name>
<dbReference type="EMBL" id="VCAZ01000037">
    <property type="protein sequence ID" value="TSL82612.1"/>
    <property type="molecule type" value="Genomic_DNA"/>
</dbReference>
<accession>A0A556U1M0</accession>
<keyword evidence="3" id="KW-1185">Reference proteome</keyword>
<dbReference type="Proteomes" id="UP000319801">
    <property type="component" value="Unassembled WGS sequence"/>
</dbReference>
<feature type="compositionally biased region" description="Polar residues" evidence="1">
    <location>
        <begin position="32"/>
        <end position="41"/>
    </location>
</feature>
<feature type="region of interest" description="Disordered" evidence="1">
    <location>
        <begin position="32"/>
        <end position="63"/>
    </location>
</feature>
<evidence type="ECO:0000313" key="3">
    <source>
        <dbReference type="Proteomes" id="UP000319801"/>
    </source>
</evidence>